<dbReference type="GO" id="GO:0016567">
    <property type="term" value="P:protein ubiquitination"/>
    <property type="evidence" value="ECO:0007669"/>
    <property type="project" value="UniProtKB-UniPathway"/>
</dbReference>
<dbReference type="InterPro" id="IPR043454">
    <property type="entry name" value="NPH3/RPT2-like"/>
</dbReference>
<sequence length="158" mass="17953">MLVGKLIDEFLSEIATDVNLKPDRFYNLAISLPDQTRLFDDGLYRAVDVYLKAHPWLLEPEREKVCGIFDCQKLTLEACTHAAQNERLPPRAVVQVLSFSSSSSSTTPSPELFSSPTAFPRKRPGLRCYDAKGMTRKSKRATRQRHVGMKVEARGRRR</sequence>
<feature type="region of interest" description="Disordered" evidence="3">
    <location>
        <begin position="99"/>
        <end position="158"/>
    </location>
</feature>
<dbReference type="PANTHER" id="PTHR32370">
    <property type="entry name" value="OS12G0117600 PROTEIN"/>
    <property type="match status" value="1"/>
</dbReference>
<evidence type="ECO:0000313" key="6">
    <source>
        <dbReference type="Proteomes" id="UP000315295"/>
    </source>
</evidence>
<dbReference type="UniPathway" id="UPA00143"/>
<evidence type="ECO:0000259" key="4">
    <source>
        <dbReference type="PROSITE" id="PS51649"/>
    </source>
</evidence>
<dbReference type="EMBL" id="VIEB01000941">
    <property type="protein sequence ID" value="TQD77835.1"/>
    <property type="molecule type" value="Genomic_DNA"/>
</dbReference>
<comment type="caution">
    <text evidence="5">The sequence shown here is derived from an EMBL/GenBank/DDBJ whole genome shotgun (WGS) entry which is preliminary data.</text>
</comment>
<proteinExistence type="inferred from homology"/>
<evidence type="ECO:0000256" key="2">
    <source>
        <dbReference type="PROSITE-ProRule" id="PRU00982"/>
    </source>
</evidence>
<keyword evidence="1" id="KW-0833">Ubl conjugation pathway</keyword>
<name>A0A540KUB9_MALBA</name>
<feature type="compositionally biased region" description="Basic residues" evidence="3">
    <location>
        <begin position="134"/>
        <end position="148"/>
    </location>
</feature>
<feature type="domain" description="NPH3" evidence="4">
    <location>
        <begin position="1"/>
        <end position="103"/>
    </location>
</feature>
<evidence type="ECO:0000313" key="5">
    <source>
        <dbReference type="EMBL" id="TQD77835.1"/>
    </source>
</evidence>
<keyword evidence="6" id="KW-1185">Reference proteome</keyword>
<comment type="similarity">
    <text evidence="2">Belongs to the NPH3 family.</text>
</comment>
<dbReference type="InterPro" id="IPR027356">
    <property type="entry name" value="NPH3_dom"/>
</dbReference>
<evidence type="ECO:0000256" key="3">
    <source>
        <dbReference type="SAM" id="MobiDB-lite"/>
    </source>
</evidence>
<organism evidence="5 6">
    <name type="scientific">Malus baccata</name>
    <name type="common">Siberian crab apple</name>
    <name type="synonym">Pyrus baccata</name>
    <dbReference type="NCBI Taxonomy" id="106549"/>
    <lineage>
        <taxon>Eukaryota</taxon>
        <taxon>Viridiplantae</taxon>
        <taxon>Streptophyta</taxon>
        <taxon>Embryophyta</taxon>
        <taxon>Tracheophyta</taxon>
        <taxon>Spermatophyta</taxon>
        <taxon>Magnoliopsida</taxon>
        <taxon>eudicotyledons</taxon>
        <taxon>Gunneridae</taxon>
        <taxon>Pentapetalae</taxon>
        <taxon>rosids</taxon>
        <taxon>fabids</taxon>
        <taxon>Rosales</taxon>
        <taxon>Rosaceae</taxon>
        <taxon>Amygdaloideae</taxon>
        <taxon>Maleae</taxon>
        <taxon>Malus</taxon>
    </lineage>
</organism>
<dbReference type="AlphaFoldDB" id="A0A540KUB9"/>
<accession>A0A540KUB9</accession>
<protein>
    <recommendedName>
        <fullName evidence="4">NPH3 domain-containing protein</fullName>
    </recommendedName>
</protein>
<dbReference type="PROSITE" id="PS51649">
    <property type="entry name" value="NPH3"/>
    <property type="match status" value="1"/>
</dbReference>
<feature type="compositionally biased region" description="Basic and acidic residues" evidence="3">
    <location>
        <begin position="149"/>
        <end position="158"/>
    </location>
</feature>
<gene>
    <name evidence="5" type="ORF">C1H46_036624</name>
</gene>
<reference evidence="5 6" key="1">
    <citation type="journal article" date="2019" name="G3 (Bethesda)">
        <title>Sequencing of a Wild Apple (Malus baccata) Genome Unravels the Differences Between Cultivated and Wild Apple Species Regarding Disease Resistance and Cold Tolerance.</title>
        <authorList>
            <person name="Chen X."/>
        </authorList>
    </citation>
    <scope>NUCLEOTIDE SEQUENCE [LARGE SCALE GENOMIC DNA]</scope>
    <source>
        <strain evidence="6">cv. Shandingzi</strain>
        <tissue evidence="5">Leaves</tissue>
    </source>
</reference>
<dbReference type="Pfam" id="PF03000">
    <property type="entry name" value="NPH3"/>
    <property type="match status" value="1"/>
</dbReference>
<feature type="compositionally biased region" description="Low complexity" evidence="3">
    <location>
        <begin position="99"/>
        <end position="117"/>
    </location>
</feature>
<dbReference type="Proteomes" id="UP000315295">
    <property type="component" value="Unassembled WGS sequence"/>
</dbReference>
<evidence type="ECO:0000256" key="1">
    <source>
        <dbReference type="ARBA" id="ARBA00022786"/>
    </source>
</evidence>
<dbReference type="STRING" id="106549.A0A540KUB9"/>